<gene>
    <name evidence="2" type="ORF">GCM10009710_00510</name>
</gene>
<evidence type="ECO:0000313" key="2">
    <source>
        <dbReference type="EMBL" id="GAA1723639.1"/>
    </source>
</evidence>
<name>A0ABP4VHW5_9ACTN</name>
<comment type="caution">
    <text evidence="2">The sequence shown here is derived from an EMBL/GenBank/DDBJ whole genome shotgun (WGS) entry which is preliminary data.</text>
</comment>
<protein>
    <submittedName>
        <fullName evidence="2">Uncharacterized protein</fullName>
    </submittedName>
</protein>
<evidence type="ECO:0000256" key="1">
    <source>
        <dbReference type="SAM" id="MobiDB-lite"/>
    </source>
</evidence>
<proteinExistence type="predicted"/>
<feature type="compositionally biased region" description="Low complexity" evidence="1">
    <location>
        <begin position="32"/>
        <end position="42"/>
    </location>
</feature>
<organism evidence="2 3">
    <name type="scientific">Aeromicrobium alkaliterrae</name>
    <dbReference type="NCBI Taxonomy" id="302168"/>
    <lineage>
        <taxon>Bacteria</taxon>
        <taxon>Bacillati</taxon>
        <taxon>Actinomycetota</taxon>
        <taxon>Actinomycetes</taxon>
        <taxon>Propionibacteriales</taxon>
        <taxon>Nocardioidaceae</taxon>
        <taxon>Aeromicrobium</taxon>
    </lineage>
</organism>
<dbReference type="EMBL" id="BAAAME010000001">
    <property type="protein sequence ID" value="GAA1723639.1"/>
    <property type="molecule type" value="Genomic_DNA"/>
</dbReference>
<sequence length="74" mass="7829">MLVGSWSVIALQIVPRPTPREPSTMLRNVTASRTPSSTTSPTLNPADERCSGRGAVVAEASAAVLMVVTRIHDN</sequence>
<dbReference type="Proteomes" id="UP001501057">
    <property type="component" value="Unassembled WGS sequence"/>
</dbReference>
<feature type="region of interest" description="Disordered" evidence="1">
    <location>
        <begin position="17"/>
        <end position="50"/>
    </location>
</feature>
<keyword evidence="3" id="KW-1185">Reference proteome</keyword>
<evidence type="ECO:0000313" key="3">
    <source>
        <dbReference type="Proteomes" id="UP001501057"/>
    </source>
</evidence>
<accession>A0ABP4VHW5</accession>
<reference evidence="3" key="1">
    <citation type="journal article" date="2019" name="Int. J. Syst. Evol. Microbiol.">
        <title>The Global Catalogue of Microorganisms (GCM) 10K type strain sequencing project: providing services to taxonomists for standard genome sequencing and annotation.</title>
        <authorList>
            <consortium name="The Broad Institute Genomics Platform"/>
            <consortium name="The Broad Institute Genome Sequencing Center for Infectious Disease"/>
            <person name="Wu L."/>
            <person name="Ma J."/>
        </authorList>
    </citation>
    <scope>NUCLEOTIDE SEQUENCE [LARGE SCALE GENOMIC DNA]</scope>
    <source>
        <strain evidence="3">JCM 13518</strain>
    </source>
</reference>